<dbReference type="NCBIfam" id="TIGR03519">
    <property type="entry name" value="T9SS_PorP_fam"/>
    <property type="match status" value="1"/>
</dbReference>
<gene>
    <name evidence="2" type="primary">sprD</name>
    <name evidence="2" type="ORF">TNO010_520095</name>
</gene>
<evidence type="ECO:0000256" key="1">
    <source>
        <dbReference type="SAM" id="Coils"/>
    </source>
</evidence>
<reference evidence="2 3" key="1">
    <citation type="submission" date="2017-11" db="EMBL/GenBank/DDBJ databases">
        <authorList>
            <person name="Duchaud E."/>
        </authorList>
    </citation>
    <scope>NUCLEOTIDE SEQUENCE [LARGE SCALE GENOMIC DNA]</scope>
    <source>
        <strain evidence="2 3">TNO010</strain>
    </source>
</reference>
<dbReference type="Proteomes" id="UP000490060">
    <property type="component" value="Unassembled WGS sequence"/>
</dbReference>
<dbReference type="InterPro" id="IPR036680">
    <property type="entry name" value="SPOR-like_sf"/>
</dbReference>
<accession>A0A2I2MAY8</accession>
<dbReference type="Pfam" id="PF11751">
    <property type="entry name" value="PorP_SprF"/>
    <property type="match status" value="1"/>
</dbReference>
<dbReference type="SUPFAM" id="SSF110997">
    <property type="entry name" value="Sporulation related repeat"/>
    <property type="match status" value="1"/>
</dbReference>
<dbReference type="AlphaFoldDB" id="A0A2I2MAY8"/>
<evidence type="ECO:0000313" key="2">
    <source>
        <dbReference type="EMBL" id="SOU89708.1"/>
    </source>
</evidence>
<keyword evidence="1" id="KW-0175">Coiled coil</keyword>
<dbReference type="GO" id="GO:0042834">
    <property type="term" value="F:peptidoglycan binding"/>
    <property type="evidence" value="ECO:0007669"/>
    <property type="project" value="InterPro"/>
</dbReference>
<dbReference type="InterPro" id="IPR019861">
    <property type="entry name" value="PorP/SprF_Bacteroidetes"/>
</dbReference>
<feature type="coiled-coil region" evidence="1">
    <location>
        <begin position="337"/>
        <end position="364"/>
    </location>
</feature>
<evidence type="ECO:0000313" key="3">
    <source>
        <dbReference type="Proteomes" id="UP000490060"/>
    </source>
</evidence>
<dbReference type="EMBL" id="OENE01000048">
    <property type="protein sequence ID" value="SOU89708.1"/>
    <property type="molecule type" value="Genomic_DNA"/>
</dbReference>
<protein>
    <submittedName>
        <fullName evidence="2">Cell surface protein SprD</fullName>
    </submittedName>
</protein>
<organism evidence="2 3">
    <name type="scientific">Tenacibaculum finnmarkense genomovar ulcerans</name>
    <dbReference type="NCBI Taxonomy" id="2781388"/>
    <lineage>
        <taxon>Bacteria</taxon>
        <taxon>Pseudomonadati</taxon>
        <taxon>Bacteroidota</taxon>
        <taxon>Flavobacteriia</taxon>
        <taxon>Flavobacteriales</taxon>
        <taxon>Flavobacteriaceae</taxon>
        <taxon>Tenacibaculum</taxon>
        <taxon>Tenacibaculum finnmarkense</taxon>
    </lineage>
</organism>
<name>A0A2I2MAY8_9FLAO</name>
<dbReference type="RefSeq" id="WP_172505844.1">
    <property type="nucleotide sequence ID" value="NZ_OENE01000048.1"/>
</dbReference>
<sequence length="618" mass="70699">MIKRITLYIITLFFTVLSLEAQVSSSGQQYNSFTSRNFMKFNRFLTIPTFSSLRESKTTITAIARNSNIDFEDNPRLHVVSYAGKMRENIGAGFAIYQQEVAGMKDFGAIANYAQRLQLSQSLDLTFGFNFLYSRSSLDWARVLVKNKEDSFLSNFQDIPIVMLQPAVTLSFGKFDVGVFFENLVDFNLKNNELATTFGEKTISAHAMYSHEFTYASGIFEGTDLRTLIIARKEGTEGFSGAGTVILDLPKAGWIKAGYDKTYGMSAGLGVNISDKLAIGFSYEKNKFSATNEVGLVYTLGQKRYTREISKRRTGKVNITLPKRKPKKKPVYKDEEHHDLSDELQQAQDSINNLNKKVDEVLRILKNQPALIKEVIKEPKTFIPKEIKGDEKDTSLKRRSKAPWRESTITKSDGGGGGTMYYVVSDRYRNKENVEVLIEKWNRLDIEAKYIYDPTDKWYYVYIDRYAKESDAEDKVYDFNDKTRLFENNDKNDQSSIKMKKGGKDPVYVVKLTIGEKGDSYKEPKKQPPARVRTMSNSQGIEPGYYLQVYVNSKKPLADRNVDELRNDDIEAGYFINPTTGYMHVYIAKTDNREEIIRLYNSNLDGAFYDRKTIVHIK</sequence>
<proteinExistence type="predicted"/>